<proteinExistence type="predicted"/>
<protein>
    <submittedName>
        <fullName evidence="2">Uncharacterized protein</fullName>
    </submittedName>
</protein>
<feature type="transmembrane region" description="Helical" evidence="1">
    <location>
        <begin position="428"/>
        <end position="446"/>
    </location>
</feature>
<keyword evidence="1" id="KW-0812">Transmembrane</keyword>
<organism evidence="2 3">
    <name type="scientific">Halosimplex pelagicum</name>
    <dbReference type="NCBI Taxonomy" id="869886"/>
    <lineage>
        <taxon>Archaea</taxon>
        <taxon>Methanobacteriati</taxon>
        <taxon>Methanobacteriota</taxon>
        <taxon>Stenosarchaea group</taxon>
        <taxon>Halobacteria</taxon>
        <taxon>Halobacteriales</taxon>
        <taxon>Haloarculaceae</taxon>
        <taxon>Halosimplex</taxon>
    </lineage>
</organism>
<keyword evidence="1" id="KW-1133">Transmembrane helix</keyword>
<sequence>MEQSWPPSTSVALGLLVAAVLVAGAGSLVLSATGPDDPGVGTTPAKLVEPRPGENVFWPYTSTRRSASGRTLAINLVVYADAETVRYFLAERGDATWNETAAEWQDVGPDTGGDAVGAANSTVVEWAGARGATRYLYVHNYVLTQPGPNETRRPYRAAPFTGHLDPNPGGRWIDETYQLHDGNYFGARDHLRLYESPFESDEWVAVQAHSDHWDWFRLRHTVHATDETRDRLEAEFMGHPSVDTVWRMYLGNRRALGSDGWATVVDFVGLLGAPNLGSGLAAMGLVAGRDAAALARRRRRGSARADGVFAFGSGGAGSARANSSDLRTDPSNAITDPVGTARRALVSGLLARGWLDREGALLVVRGLSYASLFAALFCCYLSVRFGGLALEHRFTDISPKVIAAALYPVLALGLPALAHTFGRDLDPVRSFAVAALGIGAAIVVDYQSLGVTVLSLDVVLHRVGVVVAVGFLAAGAVSPRASTETVNPLVAAGTLLWVTLLLAPLVGWL</sequence>
<gene>
    <name evidence="2" type="ORF">HZS54_16860</name>
</gene>
<accession>A0A7D5THU1</accession>
<feature type="transmembrane region" description="Helical" evidence="1">
    <location>
        <begin position="367"/>
        <end position="390"/>
    </location>
</feature>
<feature type="transmembrane region" description="Helical" evidence="1">
    <location>
        <begin position="489"/>
        <end position="508"/>
    </location>
</feature>
<dbReference type="Proteomes" id="UP000509346">
    <property type="component" value="Chromosome"/>
</dbReference>
<dbReference type="EMBL" id="CP058909">
    <property type="protein sequence ID" value="QLH83196.1"/>
    <property type="molecule type" value="Genomic_DNA"/>
</dbReference>
<evidence type="ECO:0000313" key="3">
    <source>
        <dbReference type="Proteomes" id="UP000509346"/>
    </source>
</evidence>
<feature type="transmembrane region" description="Helical" evidence="1">
    <location>
        <begin position="458"/>
        <end position="477"/>
    </location>
</feature>
<name>A0A7D5THU1_9EURY</name>
<feature type="transmembrane region" description="Helical" evidence="1">
    <location>
        <begin position="402"/>
        <end position="422"/>
    </location>
</feature>
<keyword evidence="1" id="KW-0472">Membrane</keyword>
<dbReference type="RefSeq" id="WP_179918246.1">
    <property type="nucleotide sequence ID" value="NZ_CP058909.1"/>
</dbReference>
<dbReference type="AlphaFoldDB" id="A0A7D5THU1"/>
<evidence type="ECO:0000256" key="1">
    <source>
        <dbReference type="SAM" id="Phobius"/>
    </source>
</evidence>
<dbReference type="KEGG" id="hpel:HZS54_16860"/>
<dbReference type="GeneID" id="56084295"/>
<keyword evidence="3" id="KW-1185">Reference proteome</keyword>
<reference evidence="2 3" key="1">
    <citation type="submission" date="2020-07" db="EMBL/GenBank/DDBJ databases">
        <title>Halosimplex litoreum sp. nov. and Halosimplex rubrum sp. nov., isolated from different salt environments.</title>
        <authorList>
            <person name="Cui H."/>
        </authorList>
    </citation>
    <scope>NUCLEOTIDE SEQUENCE [LARGE SCALE GENOMIC DNA]</scope>
    <source>
        <strain evidence="2 3">R2</strain>
    </source>
</reference>
<dbReference type="OrthoDB" id="343201at2157"/>
<evidence type="ECO:0000313" key="2">
    <source>
        <dbReference type="EMBL" id="QLH83196.1"/>
    </source>
</evidence>